<dbReference type="Pfam" id="PF21982">
    <property type="entry name" value="RecX_HTH1"/>
    <property type="match status" value="1"/>
</dbReference>
<evidence type="ECO:0000256" key="3">
    <source>
        <dbReference type="ARBA" id="ARBA00018111"/>
    </source>
</evidence>
<dbReference type="InterPro" id="IPR053926">
    <property type="entry name" value="RecX_HTH_1st"/>
</dbReference>
<dbReference type="eggNOG" id="COG2137">
    <property type="taxonomic scope" value="Bacteria"/>
</dbReference>
<organism evidence="9 10">
    <name type="scientific">Rhodococcus rhodnii LMG 5362</name>
    <dbReference type="NCBI Taxonomy" id="1273125"/>
    <lineage>
        <taxon>Bacteria</taxon>
        <taxon>Bacillati</taxon>
        <taxon>Actinomycetota</taxon>
        <taxon>Actinomycetes</taxon>
        <taxon>Mycobacteriales</taxon>
        <taxon>Nocardiaceae</taxon>
        <taxon>Rhodococcus</taxon>
    </lineage>
</organism>
<dbReference type="GO" id="GO:0005737">
    <property type="term" value="C:cytoplasm"/>
    <property type="evidence" value="ECO:0007669"/>
    <property type="project" value="UniProtKB-SubCell"/>
</dbReference>
<dbReference type="Proteomes" id="UP000013525">
    <property type="component" value="Unassembled WGS sequence"/>
</dbReference>
<comment type="function">
    <text evidence="5">Modulates RecA activity.</text>
</comment>
<dbReference type="RefSeq" id="WP_010837631.1">
    <property type="nucleotide sequence ID" value="NZ_APMY01000053.1"/>
</dbReference>
<keyword evidence="4 5" id="KW-0963">Cytoplasm</keyword>
<reference evidence="9 10" key="1">
    <citation type="journal article" date="2013" name="Genome Announc.">
        <title>Draft Genome Sequence of Rhodococcus rhodnii Strain LMG5362, a Symbiont of Rhodnius prolixus (Hemiptera, Reduviidae, Triatominae), the Principle Vector of Trypanosoma cruzi.</title>
        <authorList>
            <person name="Pachebat J.A."/>
            <person name="van Keulen G."/>
            <person name="Whitten M.M."/>
            <person name="Girdwood S."/>
            <person name="Del Sol R."/>
            <person name="Dyson P.J."/>
            <person name="Facey P.D."/>
        </authorList>
    </citation>
    <scope>NUCLEOTIDE SEQUENCE [LARGE SCALE GENOMIC DNA]</scope>
    <source>
        <strain evidence="9 10">LMG 5362</strain>
    </source>
</reference>
<evidence type="ECO:0000259" key="7">
    <source>
        <dbReference type="Pfam" id="PF02631"/>
    </source>
</evidence>
<sequence>MMRGSAGRREGGGSGSGTAGSGGARSRGAAAGDGGTEAQAKDYCLRLLADRARSRAELAGKLDGRGFAPETARAALDRLTELGLVDDTAFAQQWVQSRHTHSGRGKRALAVELRRKGIDDDIAADALDAIEPEDERARATDLVTHKLRSTRIRDDAEREKVRRRLVGMLARRGFPSSMAYAVVAEHLPGVEEEFAGDLDGE</sequence>
<dbReference type="PANTHER" id="PTHR33602">
    <property type="entry name" value="REGULATORY PROTEIN RECX FAMILY PROTEIN"/>
    <property type="match status" value="1"/>
</dbReference>
<evidence type="ECO:0000256" key="1">
    <source>
        <dbReference type="ARBA" id="ARBA00004496"/>
    </source>
</evidence>
<dbReference type="InterPro" id="IPR003783">
    <property type="entry name" value="Regulatory_RecX"/>
</dbReference>
<feature type="region of interest" description="Disordered" evidence="6">
    <location>
        <begin position="1"/>
        <end position="37"/>
    </location>
</feature>
<feature type="compositionally biased region" description="Gly residues" evidence="6">
    <location>
        <begin position="12"/>
        <end position="35"/>
    </location>
</feature>
<feature type="domain" description="RecX first three-helical" evidence="8">
    <location>
        <begin position="40"/>
        <end position="79"/>
    </location>
</feature>
<dbReference type="PANTHER" id="PTHR33602:SF1">
    <property type="entry name" value="REGULATORY PROTEIN RECX FAMILY PROTEIN"/>
    <property type="match status" value="1"/>
</dbReference>
<evidence type="ECO:0000256" key="5">
    <source>
        <dbReference type="HAMAP-Rule" id="MF_01114"/>
    </source>
</evidence>
<evidence type="ECO:0000256" key="4">
    <source>
        <dbReference type="ARBA" id="ARBA00022490"/>
    </source>
</evidence>
<dbReference type="GO" id="GO:0006282">
    <property type="term" value="P:regulation of DNA repair"/>
    <property type="evidence" value="ECO:0007669"/>
    <property type="project" value="UniProtKB-UniRule"/>
</dbReference>
<accession>R7WP92</accession>
<protein>
    <recommendedName>
        <fullName evidence="3 5">Regulatory protein RecX</fullName>
    </recommendedName>
</protein>
<keyword evidence="10" id="KW-1185">Reference proteome</keyword>
<dbReference type="Pfam" id="PF02631">
    <property type="entry name" value="RecX_HTH2"/>
    <property type="match status" value="1"/>
</dbReference>
<dbReference type="InterPro" id="IPR036388">
    <property type="entry name" value="WH-like_DNA-bd_sf"/>
</dbReference>
<dbReference type="AlphaFoldDB" id="R7WP92"/>
<evidence type="ECO:0000256" key="2">
    <source>
        <dbReference type="ARBA" id="ARBA00009695"/>
    </source>
</evidence>
<comment type="caution">
    <text evidence="9">The sequence shown here is derived from an EMBL/GenBank/DDBJ whole genome shotgun (WGS) entry which is preliminary data.</text>
</comment>
<feature type="domain" description="RecX second three-helical" evidence="7">
    <location>
        <begin position="86"/>
        <end position="127"/>
    </location>
</feature>
<comment type="subcellular location">
    <subcellularLocation>
        <location evidence="1 5">Cytoplasm</location>
    </subcellularLocation>
</comment>
<gene>
    <name evidence="5" type="primary">recX</name>
    <name evidence="9" type="ORF">Rrhod_1567</name>
</gene>
<dbReference type="HAMAP" id="MF_01114">
    <property type="entry name" value="RecX"/>
    <property type="match status" value="1"/>
</dbReference>
<evidence type="ECO:0000313" key="10">
    <source>
        <dbReference type="Proteomes" id="UP000013525"/>
    </source>
</evidence>
<dbReference type="Gene3D" id="1.10.10.10">
    <property type="entry name" value="Winged helix-like DNA-binding domain superfamily/Winged helix DNA-binding domain"/>
    <property type="match status" value="2"/>
</dbReference>
<dbReference type="PATRIC" id="fig|1273125.3.peg.1513"/>
<comment type="similarity">
    <text evidence="2 5">Belongs to the RecX family.</text>
</comment>
<evidence type="ECO:0000313" key="9">
    <source>
        <dbReference type="EMBL" id="EOM77100.1"/>
    </source>
</evidence>
<dbReference type="NCBIfam" id="NF001064">
    <property type="entry name" value="PRK00117.5-4"/>
    <property type="match status" value="1"/>
</dbReference>
<dbReference type="InterPro" id="IPR053924">
    <property type="entry name" value="RecX_HTH_2nd"/>
</dbReference>
<name>R7WP92_9NOCA</name>
<evidence type="ECO:0000259" key="8">
    <source>
        <dbReference type="Pfam" id="PF21982"/>
    </source>
</evidence>
<dbReference type="EMBL" id="APMY01000053">
    <property type="protein sequence ID" value="EOM77100.1"/>
    <property type="molecule type" value="Genomic_DNA"/>
</dbReference>
<proteinExistence type="inferred from homology"/>
<evidence type="ECO:0000256" key="6">
    <source>
        <dbReference type="SAM" id="MobiDB-lite"/>
    </source>
</evidence>